<sequence length="40" mass="4381">MALLFFEVFSTKQFSKHSFAGRSKTASLNASTAPSGDWNL</sequence>
<evidence type="ECO:0000313" key="2">
    <source>
        <dbReference type="Proteomes" id="UP001152888"/>
    </source>
</evidence>
<dbReference type="EMBL" id="CAKOFQ010007807">
    <property type="protein sequence ID" value="CAH2008407.1"/>
    <property type="molecule type" value="Genomic_DNA"/>
</dbReference>
<accession>A0A9P0LYW3</accession>
<evidence type="ECO:0000313" key="1">
    <source>
        <dbReference type="EMBL" id="CAH2008407.1"/>
    </source>
</evidence>
<organism evidence="1 2">
    <name type="scientific">Acanthoscelides obtectus</name>
    <name type="common">Bean weevil</name>
    <name type="synonym">Bruchus obtectus</name>
    <dbReference type="NCBI Taxonomy" id="200917"/>
    <lineage>
        <taxon>Eukaryota</taxon>
        <taxon>Metazoa</taxon>
        <taxon>Ecdysozoa</taxon>
        <taxon>Arthropoda</taxon>
        <taxon>Hexapoda</taxon>
        <taxon>Insecta</taxon>
        <taxon>Pterygota</taxon>
        <taxon>Neoptera</taxon>
        <taxon>Endopterygota</taxon>
        <taxon>Coleoptera</taxon>
        <taxon>Polyphaga</taxon>
        <taxon>Cucujiformia</taxon>
        <taxon>Chrysomeloidea</taxon>
        <taxon>Chrysomelidae</taxon>
        <taxon>Bruchinae</taxon>
        <taxon>Bruchini</taxon>
        <taxon>Acanthoscelides</taxon>
    </lineage>
</organism>
<comment type="caution">
    <text evidence="1">The sequence shown here is derived from an EMBL/GenBank/DDBJ whole genome shotgun (WGS) entry which is preliminary data.</text>
</comment>
<dbReference type="Proteomes" id="UP001152888">
    <property type="component" value="Unassembled WGS sequence"/>
</dbReference>
<proteinExistence type="predicted"/>
<name>A0A9P0LYW3_ACAOB</name>
<dbReference type="AlphaFoldDB" id="A0A9P0LYW3"/>
<keyword evidence="2" id="KW-1185">Reference proteome</keyword>
<gene>
    <name evidence="1" type="ORF">ACAOBT_LOCUS30224</name>
</gene>
<reference evidence="1" key="1">
    <citation type="submission" date="2022-03" db="EMBL/GenBank/DDBJ databases">
        <authorList>
            <person name="Sayadi A."/>
        </authorList>
    </citation>
    <scope>NUCLEOTIDE SEQUENCE</scope>
</reference>
<protein>
    <submittedName>
        <fullName evidence="1">Uncharacterized protein</fullName>
    </submittedName>
</protein>